<dbReference type="InterPro" id="IPR036188">
    <property type="entry name" value="FAD/NAD-bd_sf"/>
</dbReference>
<evidence type="ECO:0000256" key="3">
    <source>
        <dbReference type="ARBA" id="ARBA00022630"/>
    </source>
</evidence>
<evidence type="ECO:0000256" key="1">
    <source>
        <dbReference type="ARBA" id="ARBA00001974"/>
    </source>
</evidence>
<dbReference type="RefSeq" id="WP_067476362.1">
    <property type="nucleotide sequence ID" value="NZ_CP015961.1"/>
</dbReference>
<dbReference type="Pfam" id="PF16901">
    <property type="entry name" value="DAO_C"/>
    <property type="match status" value="1"/>
</dbReference>
<gene>
    <name evidence="10" type="ORF">BJL86_0587</name>
</gene>
<evidence type="ECO:0000256" key="4">
    <source>
        <dbReference type="ARBA" id="ARBA00022798"/>
    </source>
</evidence>
<dbReference type="InterPro" id="IPR000447">
    <property type="entry name" value="G3P_DH_FAD-dep"/>
</dbReference>
<dbReference type="SUPFAM" id="SSF51905">
    <property type="entry name" value="FAD/NAD(P)-binding domain"/>
    <property type="match status" value="1"/>
</dbReference>
<dbReference type="EC" id="1.1.5.3" evidence="7"/>
<comment type="cofactor">
    <cofactor evidence="1 7">
        <name>FAD</name>
        <dbReference type="ChEBI" id="CHEBI:57692"/>
    </cofactor>
</comment>
<keyword evidence="6 7" id="KW-0560">Oxidoreductase</keyword>
<reference evidence="10 11" key="1">
    <citation type="submission" date="2016-06" db="EMBL/GenBank/DDBJ databases">
        <title>Complete genome sequence of a saline-alkali tolerant type strain Dietzia timorensis ID05-A0528T.</title>
        <authorList>
            <person name="Wu X."/>
        </authorList>
    </citation>
    <scope>NUCLEOTIDE SEQUENCE [LARGE SCALE GENOMIC DNA]</scope>
    <source>
        <strain evidence="10 11">ID05-A0528</strain>
    </source>
</reference>
<dbReference type="GO" id="GO:0006071">
    <property type="term" value="P:glycerol metabolic process"/>
    <property type="evidence" value="ECO:0007669"/>
    <property type="project" value="UniProtKB-KW"/>
</dbReference>
<keyword evidence="11" id="KW-1185">Reference proteome</keyword>
<evidence type="ECO:0000259" key="9">
    <source>
        <dbReference type="Pfam" id="PF16901"/>
    </source>
</evidence>
<dbReference type="OrthoDB" id="9766796at2"/>
<keyword evidence="5" id="KW-0274">FAD</keyword>
<comment type="catalytic activity">
    <reaction evidence="7">
        <text>a quinone + sn-glycerol 3-phosphate = dihydroxyacetone phosphate + a quinol</text>
        <dbReference type="Rhea" id="RHEA:18977"/>
        <dbReference type="ChEBI" id="CHEBI:24646"/>
        <dbReference type="ChEBI" id="CHEBI:57597"/>
        <dbReference type="ChEBI" id="CHEBI:57642"/>
        <dbReference type="ChEBI" id="CHEBI:132124"/>
        <dbReference type="EC" id="1.1.5.3"/>
    </reaction>
</comment>
<dbReference type="PANTHER" id="PTHR11985">
    <property type="entry name" value="GLYCEROL-3-PHOSPHATE DEHYDROGENASE"/>
    <property type="match status" value="1"/>
</dbReference>
<keyword evidence="3 7" id="KW-0285">Flavoprotein</keyword>
<evidence type="ECO:0000313" key="11">
    <source>
        <dbReference type="Proteomes" id="UP000186104"/>
    </source>
</evidence>
<evidence type="ECO:0000256" key="2">
    <source>
        <dbReference type="ARBA" id="ARBA00007330"/>
    </source>
</evidence>
<dbReference type="InterPro" id="IPR031656">
    <property type="entry name" value="DAO_C"/>
</dbReference>
<dbReference type="GO" id="GO:0004368">
    <property type="term" value="F:glycerol-3-phosphate dehydrogenase (quinone) activity"/>
    <property type="evidence" value="ECO:0007669"/>
    <property type="project" value="UniProtKB-EC"/>
</dbReference>
<dbReference type="Gene3D" id="1.10.8.870">
    <property type="entry name" value="Alpha-glycerophosphate oxidase, cap domain"/>
    <property type="match status" value="1"/>
</dbReference>
<dbReference type="EMBL" id="CP015961">
    <property type="protein sequence ID" value="ANI91389.1"/>
    <property type="molecule type" value="Genomic_DNA"/>
</dbReference>
<accession>A0A173LHY6</accession>
<proteinExistence type="inferred from homology"/>
<dbReference type="STRING" id="499555.BJL86_0587"/>
<dbReference type="PROSITE" id="PS00977">
    <property type="entry name" value="FAD_G3PDH_1"/>
    <property type="match status" value="1"/>
</dbReference>
<evidence type="ECO:0000259" key="8">
    <source>
        <dbReference type="Pfam" id="PF01266"/>
    </source>
</evidence>
<keyword evidence="4" id="KW-0319">Glycerol metabolism</keyword>
<dbReference type="KEGG" id="dtm:BJL86_0587"/>
<evidence type="ECO:0000256" key="5">
    <source>
        <dbReference type="ARBA" id="ARBA00022827"/>
    </source>
</evidence>
<dbReference type="Gene3D" id="3.50.50.60">
    <property type="entry name" value="FAD/NAD(P)-binding domain"/>
    <property type="match status" value="1"/>
</dbReference>
<dbReference type="PRINTS" id="PR01001">
    <property type="entry name" value="FADG3PDH"/>
</dbReference>
<dbReference type="GO" id="GO:0046168">
    <property type="term" value="P:glycerol-3-phosphate catabolic process"/>
    <property type="evidence" value="ECO:0007669"/>
    <property type="project" value="TreeGrafter"/>
</dbReference>
<evidence type="ECO:0000313" key="10">
    <source>
        <dbReference type="EMBL" id="ANI91389.1"/>
    </source>
</evidence>
<protein>
    <recommendedName>
        <fullName evidence="7">Glycerol-3-phosphate dehydrogenase</fullName>
        <ecNumber evidence="7">1.1.5.3</ecNumber>
    </recommendedName>
</protein>
<comment type="similarity">
    <text evidence="2 7">Belongs to the FAD-dependent glycerol-3-phosphate dehydrogenase family.</text>
</comment>
<dbReference type="InterPro" id="IPR006076">
    <property type="entry name" value="FAD-dep_OxRdtase"/>
</dbReference>
<feature type="domain" description="Alpha-glycerophosphate oxidase C-terminal" evidence="9">
    <location>
        <begin position="416"/>
        <end position="514"/>
    </location>
</feature>
<dbReference type="PANTHER" id="PTHR11985:SF35">
    <property type="entry name" value="ANAEROBIC GLYCEROL-3-PHOSPHATE DEHYDROGENASE SUBUNIT A"/>
    <property type="match status" value="1"/>
</dbReference>
<evidence type="ECO:0000256" key="6">
    <source>
        <dbReference type="ARBA" id="ARBA00023002"/>
    </source>
</evidence>
<dbReference type="Pfam" id="PF01266">
    <property type="entry name" value="DAO"/>
    <property type="match status" value="1"/>
</dbReference>
<sequence>MEFSSPASQLSAARRLSNFSELRESPTTWDLVVIGGGVTGAGTALDAASRGMSVLLVEAHDLAFGTSRWSSKLAHGGLRYLSTGHAGVALRSAAERGILMERTAPHLTRALSQVVPLLDSLSLAQRTLPGLGFLAGDMLRRASGTSSETLPRPRFLRPAEVQRLCPTVETKGLRGGLLNVDGQLVDDARLVTALARTAAGYGATVLTYARASAATGESVELRDELDPGAEPVTVAARAVVNATGVWAGELQSDIRVRPSRGTHVVVRSEKLGNPEGALTVPVPGSTSRYCFVLPQELGRCFIGLTDVDQPGEIPDVPDAPEDDVQWVLDVVNRGLGTKLTMDDVAGAYAGLRPLISMEGDGDDTSDLSRDHAILTSENGLITVTGGKLTEYRLMAEETVDKVIERIGGGPGRFHECATKNLPLVGAPGNPAFAKVSGADLIGYPASMVRRFGRETPTVVRSATCDRPLDNVAEGIDITRAEFEFAIRSEGVATVADLLDRRFRLGLIPDDRAAAEPAANELLILAGIEPK</sequence>
<dbReference type="GO" id="GO:0009331">
    <property type="term" value="C:glycerol-3-phosphate dehydrogenase (FAD) complex"/>
    <property type="evidence" value="ECO:0007669"/>
    <property type="project" value="UniProtKB-UniRule"/>
</dbReference>
<feature type="domain" description="FAD dependent oxidoreductase" evidence="8">
    <location>
        <begin position="30"/>
        <end position="389"/>
    </location>
</feature>
<dbReference type="InterPro" id="IPR038299">
    <property type="entry name" value="DAO_C_sf"/>
</dbReference>
<dbReference type="Gene3D" id="3.30.9.10">
    <property type="entry name" value="D-Amino Acid Oxidase, subunit A, domain 2"/>
    <property type="match status" value="1"/>
</dbReference>
<organism evidence="10 11">
    <name type="scientific">Dietzia timorensis</name>
    <dbReference type="NCBI Taxonomy" id="499555"/>
    <lineage>
        <taxon>Bacteria</taxon>
        <taxon>Bacillati</taxon>
        <taxon>Actinomycetota</taxon>
        <taxon>Actinomycetes</taxon>
        <taxon>Mycobacteriales</taxon>
        <taxon>Dietziaceae</taxon>
        <taxon>Dietzia</taxon>
    </lineage>
</organism>
<name>A0A173LHY6_9ACTN</name>
<evidence type="ECO:0000256" key="7">
    <source>
        <dbReference type="RuleBase" id="RU361217"/>
    </source>
</evidence>
<dbReference type="AlphaFoldDB" id="A0A173LHY6"/>
<dbReference type="PROSITE" id="PS00978">
    <property type="entry name" value="FAD_G3PDH_2"/>
    <property type="match status" value="1"/>
</dbReference>
<dbReference type="Proteomes" id="UP000186104">
    <property type="component" value="Chromosome"/>
</dbReference>